<dbReference type="Proteomes" id="UP000285405">
    <property type="component" value="Unassembled WGS sequence"/>
</dbReference>
<accession>A0A420HW84</accession>
<reference evidence="1 2" key="1">
    <citation type="journal article" date="2018" name="BMC Genomics">
        <title>Comparative genome analyses reveal sequence features reflecting distinct modes of host-adaptation between dicot and monocot powdery mildew.</title>
        <authorList>
            <person name="Wu Y."/>
            <person name="Ma X."/>
            <person name="Pan Z."/>
            <person name="Kale S.D."/>
            <person name="Song Y."/>
            <person name="King H."/>
            <person name="Zhang Q."/>
            <person name="Presley C."/>
            <person name="Deng X."/>
            <person name="Wei C.I."/>
            <person name="Xiao S."/>
        </authorList>
    </citation>
    <scope>NUCLEOTIDE SEQUENCE [LARGE SCALE GENOMIC DNA]</scope>
    <source>
        <strain evidence="1">UCSC1</strain>
    </source>
</reference>
<dbReference type="OrthoDB" id="4774312at2759"/>
<evidence type="ECO:0000313" key="2">
    <source>
        <dbReference type="Proteomes" id="UP000285405"/>
    </source>
</evidence>
<comment type="caution">
    <text evidence="1">The sequence shown here is derived from an EMBL/GenBank/DDBJ whole genome shotgun (WGS) entry which is preliminary data.</text>
</comment>
<dbReference type="AlphaFoldDB" id="A0A420HW84"/>
<gene>
    <name evidence="1" type="ORF">GcC1_153016</name>
</gene>
<sequence length="226" mass="25311">YDSLDGSAAWGLVSAELDILNLPGSLEHFSVVVGEDRRRSAKDILEEAHAEVADVEASRERRHVEFDKFSTEVPKDNHQFNSNGPRINPKIKRGFLKPINGRRGEGPLDYKSILANTMITMSVLEFCQASPDAAKHFRHLATRENEKRGRKKGIAPVEVGKLDYPPERSKRREQPKLKGIPKEARPFRLNTACVISNQQIRVTFQSGTVQADQGSDLNLISNSLVK</sequence>
<name>A0A420HW84_9PEZI</name>
<dbReference type="EMBL" id="MCBR01015384">
    <property type="protein sequence ID" value="RKF61718.1"/>
    <property type="molecule type" value="Genomic_DNA"/>
</dbReference>
<organism evidence="1 2">
    <name type="scientific">Golovinomyces cichoracearum</name>
    <dbReference type="NCBI Taxonomy" id="62708"/>
    <lineage>
        <taxon>Eukaryota</taxon>
        <taxon>Fungi</taxon>
        <taxon>Dikarya</taxon>
        <taxon>Ascomycota</taxon>
        <taxon>Pezizomycotina</taxon>
        <taxon>Leotiomycetes</taxon>
        <taxon>Erysiphales</taxon>
        <taxon>Erysiphaceae</taxon>
        <taxon>Golovinomyces</taxon>
    </lineage>
</organism>
<feature type="non-terminal residue" evidence="1">
    <location>
        <position position="1"/>
    </location>
</feature>
<evidence type="ECO:0000313" key="1">
    <source>
        <dbReference type="EMBL" id="RKF61718.1"/>
    </source>
</evidence>
<proteinExistence type="predicted"/>
<protein>
    <submittedName>
        <fullName evidence="1">Uncharacterized protein</fullName>
    </submittedName>
</protein>